<dbReference type="PANTHER" id="PTHR11849">
    <property type="entry name" value="ETS"/>
    <property type="match status" value="1"/>
</dbReference>
<evidence type="ECO:0000256" key="6">
    <source>
        <dbReference type="ARBA" id="ARBA00023242"/>
    </source>
</evidence>
<dbReference type="GO" id="GO:0000981">
    <property type="term" value="F:DNA-binding transcription factor activity, RNA polymerase II-specific"/>
    <property type="evidence" value="ECO:0007669"/>
    <property type="project" value="TreeGrafter"/>
</dbReference>
<evidence type="ECO:0000256" key="3">
    <source>
        <dbReference type="ARBA" id="ARBA00023015"/>
    </source>
</evidence>
<keyword evidence="5" id="KW-0804">Transcription</keyword>
<dbReference type="Proteomes" id="UP000812440">
    <property type="component" value="Chromosome 8_10"/>
</dbReference>
<dbReference type="Gene3D" id="1.10.10.10">
    <property type="entry name" value="Winged helix-like DNA-binding domain superfamily/Winged helix DNA-binding domain"/>
    <property type="match status" value="1"/>
</dbReference>
<keyword evidence="3" id="KW-0805">Transcription regulation</keyword>
<dbReference type="InterPro" id="IPR036388">
    <property type="entry name" value="WH-like_DNA-bd_sf"/>
</dbReference>
<dbReference type="PANTHER" id="PTHR11849:SF306">
    <property type="entry name" value="ETS TRANSLOCATION VARIANT 3-LIKE PROTEIN"/>
    <property type="match status" value="1"/>
</dbReference>
<name>A0A8T2K2W2_9PIPI</name>
<accession>A0A8T2K2W2</accession>
<gene>
    <name evidence="10" type="ORF">GDO86_016581</name>
</gene>
<keyword evidence="11" id="KW-1185">Reference proteome</keyword>
<dbReference type="InterPro" id="IPR046328">
    <property type="entry name" value="ETS_fam"/>
</dbReference>
<dbReference type="InterPro" id="IPR000418">
    <property type="entry name" value="Ets_dom"/>
</dbReference>
<dbReference type="InterPro" id="IPR036390">
    <property type="entry name" value="WH_DNA-bd_sf"/>
</dbReference>
<dbReference type="SMART" id="SM00413">
    <property type="entry name" value="ETS"/>
    <property type="match status" value="1"/>
</dbReference>
<evidence type="ECO:0000256" key="5">
    <source>
        <dbReference type="ARBA" id="ARBA00023163"/>
    </source>
</evidence>
<keyword evidence="6 7" id="KW-0539">Nucleus</keyword>
<comment type="similarity">
    <text evidence="2 7">Belongs to the ETS family.</text>
</comment>
<dbReference type="PROSITE" id="PS50061">
    <property type="entry name" value="ETS_DOMAIN_3"/>
    <property type="match status" value="1"/>
</dbReference>
<evidence type="ECO:0000256" key="2">
    <source>
        <dbReference type="ARBA" id="ARBA00005562"/>
    </source>
</evidence>
<evidence type="ECO:0000259" key="9">
    <source>
        <dbReference type="PROSITE" id="PS50061"/>
    </source>
</evidence>
<evidence type="ECO:0000256" key="4">
    <source>
        <dbReference type="ARBA" id="ARBA00023125"/>
    </source>
</evidence>
<dbReference type="GO" id="GO:0043565">
    <property type="term" value="F:sequence-specific DNA binding"/>
    <property type="evidence" value="ECO:0007669"/>
    <property type="project" value="InterPro"/>
</dbReference>
<dbReference type="GO" id="GO:0030154">
    <property type="term" value="P:cell differentiation"/>
    <property type="evidence" value="ECO:0007669"/>
    <property type="project" value="TreeGrafter"/>
</dbReference>
<feature type="domain" description="ETS" evidence="9">
    <location>
        <begin position="33"/>
        <end position="114"/>
    </location>
</feature>
<dbReference type="OrthoDB" id="10067219at2759"/>
<evidence type="ECO:0000256" key="1">
    <source>
        <dbReference type="ARBA" id="ARBA00004123"/>
    </source>
</evidence>
<feature type="compositionally biased region" description="Polar residues" evidence="8">
    <location>
        <begin position="349"/>
        <end position="378"/>
    </location>
</feature>
<evidence type="ECO:0000256" key="8">
    <source>
        <dbReference type="SAM" id="MobiDB-lite"/>
    </source>
</evidence>
<dbReference type="SUPFAM" id="SSF46785">
    <property type="entry name" value="Winged helix' DNA-binding domain"/>
    <property type="match status" value="1"/>
</dbReference>
<sequence length="384" mass="43545">MHCGCVPSSYWLPGLAFPDWAYKAESCPGSRQIQLWHFILELLQKEEFRHVIAWQQGEYGEFVIKEPDEVARLWGRRKCKPQMNYDKLSRALRYYYNKRILHKTKGKRFTYKFNFSKLVFVNYPFWDMRCPTQPVLMGNNICRSPVSPPGVQRELLQNTILAHKLLANQLACRRMIHSPLDYTRCLDRKSSSINRESYMNSGCHIGFHDGSVPVPSPPTYISPTRFASPLSRSFPPAPITALSGSAEWQLGPSPLSHLNQSLLSLEEPIQNLREQGISSHLPSRLFSSQSLGQLPLQSKEALAFLPPLSELKGQLEICRAPSSVKLDPDAELRSLEQQNVHLDFHGTDKTPSSPHAKQTSQIKQPISSNKLSAGSSPNWLLKPT</sequence>
<evidence type="ECO:0000313" key="10">
    <source>
        <dbReference type="EMBL" id="KAG8449950.1"/>
    </source>
</evidence>
<dbReference type="GO" id="GO:0005634">
    <property type="term" value="C:nucleus"/>
    <property type="evidence" value="ECO:0007669"/>
    <property type="project" value="UniProtKB-SubCell"/>
</dbReference>
<proteinExistence type="inferred from homology"/>
<evidence type="ECO:0000313" key="11">
    <source>
        <dbReference type="Proteomes" id="UP000812440"/>
    </source>
</evidence>
<comment type="caution">
    <text evidence="10">The sequence shown here is derived from an EMBL/GenBank/DDBJ whole genome shotgun (WGS) entry which is preliminary data.</text>
</comment>
<reference evidence="10" key="1">
    <citation type="thesis" date="2020" institute="ProQuest LLC" country="789 East Eisenhower Parkway, Ann Arbor, MI, USA">
        <title>Comparative Genomics and Chromosome Evolution.</title>
        <authorList>
            <person name="Mudd A.B."/>
        </authorList>
    </citation>
    <scope>NUCLEOTIDE SEQUENCE</scope>
    <source>
        <strain evidence="10">Female2</strain>
        <tissue evidence="10">Blood</tissue>
    </source>
</reference>
<dbReference type="PRINTS" id="PR00454">
    <property type="entry name" value="ETSDOMAIN"/>
</dbReference>
<dbReference type="EMBL" id="JAACNH010000003">
    <property type="protein sequence ID" value="KAG8449950.1"/>
    <property type="molecule type" value="Genomic_DNA"/>
</dbReference>
<evidence type="ECO:0000256" key="7">
    <source>
        <dbReference type="RuleBase" id="RU004019"/>
    </source>
</evidence>
<feature type="region of interest" description="Disordered" evidence="8">
    <location>
        <begin position="344"/>
        <end position="384"/>
    </location>
</feature>
<dbReference type="PROSITE" id="PS00345">
    <property type="entry name" value="ETS_DOMAIN_1"/>
    <property type="match status" value="1"/>
</dbReference>
<keyword evidence="4 7" id="KW-0238">DNA-binding</keyword>
<dbReference type="Pfam" id="PF00178">
    <property type="entry name" value="Ets"/>
    <property type="match status" value="1"/>
</dbReference>
<dbReference type="AlphaFoldDB" id="A0A8T2K2W2"/>
<organism evidence="10 11">
    <name type="scientific">Hymenochirus boettgeri</name>
    <name type="common">Congo dwarf clawed frog</name>
    <dbReference type="NCBI Taxonomy" id="247094"/>
    <lineage>
        <taxon>Eukaryota</taxon>
        <taxon>Metazoa</taxon>
        <taxon>Chordata</taxon>
        <taxon>Craniata</taxon>
        <taxon>Vertebrata</taxon>
        <taxon>Euteleostomi</taxon>
        <taxon>Amphibia</taxon>
        <taxon>Batrachia</taxon>
        <taxon>Anura</taxon>
        <taxon>Pipoidea</taxon>
        <taxon>Pipidae</taxon>
        <taxon>Pipinae</taxon>
        <taxon>Hymenochirus</taxon>
    </lineage>
</organism>
<protein>
    <recommendedName>
        <fullName evidence="9">ETS domain-containing protein</fullName>
    </recommendedName>
</protein>
<comment type="subcellular location">
    <subcellularLocation>
        <location evidence="1 7">Nucleus</location>
    </subcellularLocation>
</comment>
<dbReference type="PROSITE" id="PS00346">
    <property type="entry name" value="ETS_DOMAIN_2"/>
    <property type="match status" value="1"/>
</dbReference>
<dbReference type="FunFam" id="1.10.10.10:FF:000059">
    <property type="entry name" value="ETS translocation variant 3"/>
    <property type="match status" value="1"/>
</dbReference>